<evidence type="ECO:0000256" key="15">
    <source>
        <dbReference type="SAM" id="MobiDB-lite"/>
    </source>
</evidence>
<dbReference type="GO" id="GO:0015078">
    <property type="term" value="F:proton transmembrane transporter activity"/>
    <property type="evidence" value="ECO:0007669"/>
    <property type="project" value="InterPro"/>
</dbReference>
<evidence type="ECO:0000256" key="14">
    <source>
        <dbReference type="RuleBase" id="RU003661"/>
    </source>
</evidence>
<keyword evidence="11" id="KW-0066">ATP synthesis</keyword>
<dbReference type="Pfam" id="PF00895">
    <property type="entry name" value="ATP-synt_8"/>
    <property type="match status" value="1"/>
</dbReference>
<evidence type="ECO:0000256" key="2">
    <source>
        <dbReference type="ARBA" id="ARBA00008892"/>
    </source>
</evidence>
<evidence type="ECO:0000256" key="9">
    <source>
        <dbReference type="ARBA" id="ARBA00023128"/>
    </source>
</evidence>
<dbReference type="GO" id="GO:0031966">
    <property type="term" value="C:mitochondrial membrane"/>
    <property type="evidence" value="ECO:0007669"/>
    <property type="project" value="UniProtKB-SubCell"/>
</dbReference>
<feature type="transmembrane region" description="Helical" evidence="16">
    <location>
        <begin position="6"/>
        <end position="24"/>
    </location>
</feature>
<sequence>MPQLDPAPWFPILILCWTVFLIFIPPKVMAHTQPNQPTPQSAEKSKETPWTWPWY</sequence>
<protein>
    <recommendedName>
        <fullName evidence="14">ATP synthase complex subunit 8</fullName>
    </recommendedName>
</protein>
<evidence type="ECO:0000256" key="11">
    <source>
        <dbReference type="ARBA" id="ARBA00023310"/>
    </source>
</evidence>
<dbReference type="RefSeq" id="YP_009235697.1">
    <property type="nucleotide sequence ID" value="NC_029461.1"/>
</dbReference>
<evidence type="ECO:0000256" key="13">
    <source>
        <dbReference type="ARBA" id="ARBA00064647"/>
    </source>
</evidence>
<reference evidence="17" key="1">
    <citation type="journal article" date="2015" name="Mitochondrial DNA">
        <title>The complete mitochondrial genome sequence of Sphyraena jello (Perciformes: Sphyraenidae) and its phylogenetic position.</title>
        <authorList>
            <person name="Lv H."/>
            <person name="Cheng Q."/>
            <person name="Pang J."/>
            <person name="Zhang H."/>
        </authorList>
    </citation>
    <scope>NUCLEOTIDE SEQUENCE</scope>
</reference>
<dbReference type="CTD" id="4509"/>
<comment type="subunit">
    <text evidence="13">Component of the ATP synthase complex composed at least of ATP5F1A/subunit alpha, ATP5F1B/subunit beta, ATP5MC1/subunit c (homooctomer), MT-ATP6/subunit a, MT-ATP8/subunit 8, ATP5ME/subunit e, ATP5MF/subunit f, ATP5MG/subunit g, ATP5MK/subunit k, ATP5MJ/subunit j, ATP5F1C/subunit gamma, ATP5F1D/subunit delta, ATP5F1E/subunit epsilon, ATP5PF/subunit F6, ATP5PB/subunit b, ATP5PD/subunit d, ATP5PO/subunit OSCP. ATP synthase complex consists of a soluble F(1) head domain (subunits alpha(3) and beta(3)) - the catalytic core - and a membrane F(0) domain - the membrane proton channel (subunits c, a, 8, e, f, g, k and j). These two domains are linked by a central stalk (subunits gamma, delta, and epsilon) rotating inside the F1 region and a stationary peripheral stalk (subunits F6, b, d, and OSCP).</text>
</comment>
<evidence type="ECO:0000256" key="10">
    <source>
        <dbReference type="ARBA" id="ARBA00023136"/>
    </source>
</evidence>
<evidence type="ECO:0000256" key="4">
    <source>
        <dbReference type="ARBA" id="ARBA00022547"/>
    </source>
</evidence>
<evidence type="ECO:0000256" key="8">
    <source>
        <dbReference type="ARBA" id="ARBA00023065"/>
    </source>
</evidence>
<geneLocation type="mitochondrion" evidence="17"/>
<evidence type="ECO:0000256" key="12">
    <source>
        <dbReference type="ARBA" id="ARBA00053067"/>
    </source>
</evidence>
<gene>
    <name evidence="17" type="primary">ATP8</name>
</gene>
<evidence type="ECO:0000256" key="1">
    <source>
        <dbReference type="ARBA" id="ARBA00004304"/>
    </source>
</evidence>
<keyword evidence="6 14" id="KW-0375">Hydrogen ion transport</keyword>
<evidence type="ECO:0000256" key="3">
    <source>
        <dbReference type="ARBA" id="ARBA00022448"/>
    </source>
</evidence>
<evidence type="ECO:0000256" key="5">
    <source>
        <dbReference type="ARBA" id="ARBA00022692"/>
    </source>
</evidence>
<comment type="function">
    <text evidence="12">Subunit 8, of the mitochondrial membrane ATP synthase complex (F(1)F(0) ATP synthase or Complex V) that produces ATP from ADP in the presence of a proton gradient across the membrane which is generated by electron transport complexes of the respiratory chain. ATP synthase complex consist of a soluble F(1) head domain - the catalytic core - and a membrane F(1) domain - the membrane proton channel. These two domains are linked by a central stalk rotating inside the F(1) region and a stationary peripheral stalk. During catalysis, ATP synthesis in the catalytic domain of F(1) is coupled via a rotary mechanism of the central stalk subunits to proton translocation. In vivo, can only synthesize ATP although its ATP hydrolase activity can be activated artificially in vitro. Part of the complex F(0) domain.</text>
</comment>
<accession>A0A125RJK3</accession>
<name>A0A125RJK3_9TELE</name>
<dbReference type="InterPro" id="IPR050635">
    <property type="entry name" value="ATPase_protein_8"/>
</dbReference>
<keyword evidence="8 14" id="KW-0406">Ion transport</keyword>
<keyword evidence="3 14" id="KW-0813">Transport</keyword>
<dbReference type="AlphaFoldDB" id="A0A125RJK3"/>
<feature type="region of interest" description="Disordered" evidence="15">
    <location>
        <begin position="32"/>
        <end position="55"/>
    </location>
</feature>
<evidence type="ECO:0000313" key="17">
    <source>
        <dbReference type="EMBL" id="AMD38538.1"/>
    </source>
</evidence>
<dbReference type="PANTHER" id="PTHR39937">
    <property type="entry name" value="ATP SYNTHASE PROTEIN 8"/>
    <property type="match status" value="1"/>
</dbReference>
<comment type="similarity">
    <text evidence="2 14">Belongs to the ATPase protein 8 family.</text>
</comment>
<feature type="compositionally biased region" description="Polar residues" evidence="15">
    <location>
        <begin position="32"/>
        <end position="42"/>
    </location>
</feature>
<keyword evidence="4 14" id="KW-0138">CF(0)</keyword>
<dbReference type="EMBL" id="KT445895">
    <property type="protein sequence ID" value="AMD38538.1"/>
    <property type="molecule type" value="Genomic_DNA"/>
</dbReference>
<organism evidence="17">
    <name type="scientific">Sphyraena jello</name>
    <name type="common">pickhandle barracuda</name>
    <dbReference type="NCBI Taxonomy" id="445362"/>
    <lineage>
        <taxon>Eukaryota</taxon>
        <taxon>Metazoa</taxon>
        <taxon>Chordata</taxon>
        <taxon>Craniata</taxon>
        <taxon>Vertebrata</taxon>
        <taxon>Euteleostomi</taxon>
        <taxon>Actinopterygii</taxon>
        <taxon>Neopterygii</taxon>
        <taxon>Teleostei</taxon>
        <taxon>Neoteleostei</taxon>
        <taxon>Acanthomorphata</taxon>
        <taxon>Carangaria</taxon>
        <taxon>Carangaria incertae sedis</taxon>
        <taxon>Sphyraenidae</taxon>
        <taxon>Sphyraena</taxon>
    </lineage>
</organism>
<keyword evidence="5 14" id="KW-0812">Transmembrane</keyword>
<evidence type="ECO:0000256" key="16">
    <source>
        <dbReference type="SAM" id="Phobius"/>
    </source>
</evidence>
<keyword evidence="7 16" id="KW-1133">Transmembrane helix</keyword>
<dbReference type="InterPro" id="IPR001421">
    <property type="entry name" value="ATP8_metazoa"/>
</dbReference>
<evidence type="ECO:0000256" key="7">
    <source>
        <dbReference type="ARBA" id="ARBA00022989"/>
    </source>
</evidence>
<dbReference type="GeneID" id="26897172"/>
<keyword evidence="9 14" id="KW-0496">Mitochondrion</keyword>
<dbReference type="GO" id="GO:0015986">
    <property type="term" value="P:proton motive force-driven ATP synthesis"/>
    <property type="evidence" value="ECO:0007669"/>
    <property type="project" value="InterPro"/>
</dbReference>
<comment type="subcellular location">
    <subcellularLocation>
        <location evidence="1 14">Mitochondrion membrane</location>
        <topology evidence="1 14">Single-pass membrane protein</topology>
    </subcellularLocation>
</comment>
<evidence type="ECO:0000256" key="6">
    <source>
        <dbReference type="ARBA" id="ARBA00022781"/>
    </source>
</evidence>
<proteinExistence type="inferred from homology"/>
<keyword evidence="10 16" id="KW-0472">Membrane</keyword>
<dbReference type="GO" id="GO:0045259">
    <property type="term" value="C:proton-transporting ATP synthase complex"/>
    <property type="evidence" value="ECO:0007669"/>
    <property type="project" value="UniProtKB-KW"/>
</dbReference>
<dbReference type="PANTHER" id="PTHR39937:SF1">
    <property type="entry name" value="ATP SYNTHASE PROTEIN 8"/>
    <property type="match status" value="1"/>
</dbReference>